<dbReference type="InterPro" id="IPR050712">
    <property type="entry name" value="NAD(P)H-dep_reductase"/>
</dbReference>
<dbReference type="GO" id="GO:0010181">
    <property type="term" value="F:FMN binding"/>
    <property type="evidence" value="ECO:0007669"/>
    <property type="project" value="TreeGrafter"/>
</dbReference>
<evidence type="ECO:0000259" key="2">
    <source>
        <dbReference type="Pfam" id="PF03358"/>
    </source>
</evidence>
<accession>A0A2W1LET8</accession>
<gene>
    <name evidence="3" type="ORF">DNH61_01665</name>
</gene>
<evidence type="ECO:0000313" key="4">
    <source>
        <dbReference type="Proteomes" id="UP000249522"/>
    </source>
</evidence>
<dbReference type="GO" id="GO:0016491">
    <property type="term" value="F:oxidoreductase activity"/>
    <property type="evidence" value="ECO:0007669"/>
    <property type="project" value="InterPro"/>
</dbReference>
<dbReference type="EMBL" id="QKRB01000010">
    <property type="protein sequence ID" value="PZD97606.1"/>
    <property type="molecule type" value="Genomic_DNA"/>
</dbReference>
<name>A0A2W1LET8_9BACL</name>
<comment type="caution">
    <text evidence="3">The sequence shown here is derived from an EMBL/GenBank/DDBJ whole genome shotgun (WGS) entry which is preliminary data.</text>
</comment>
<comment type="similarity">
    <text evidence="1">Belongs to the azoreductase type 2 family.</text>
</comment>
<dbReference type="Proteomes" id="UP000249522">
    <property type="component" value="Unassembled WGS sequence"/>
</dbReference>
<dbReference type="AlphaFoldDB" id="A0A2W1LET8"/>
<proteinExistence type="inferred from homology"/>
<evidence type="ECO:0000313" key="3">
    <source>
        <dbReference type="EMBL" id="PZD97606.1"/>
    </source>
</evidence>
<dbReference type="PANTHER" id="PTHR30543">
    <property type="entry name" value="CHROMATE REDUCTASE"/>
    <property type="match status" value="1"/>
</dbReference>
<dbReference type="InterPro" id="IPR029039">
    <property type="entry name" value="Flavoprotein-like_sf"/>
</dbReference>
<dbReference type="Pfam" id="PF03358">
    <property type="entry name" value="FMN_red"/>
    <property type="match status" value="1"/>
</dbReference>
<evidence type="ECO:0000256" key="1">
    <source>
        <dbReference type="ARBA" id="ARBA00009428"/>
    </source>
</evidence>
<sequence length="180" mass="19169">MKITLIAGSNRKDATSTKLLHYIRSLMQTEGIGVTLIDLYETPLPFYSADETSSHPHVKHLLEAVSQADGLVLATPEYHGSISGVLKNALDYVSGSIVGGKPVLSVSSAGGAVGVSSLTQLQAIVRNLHGINSPEWISIGSSQRFFDEDGAPLDEPTRVRVTQALNQFIRLTTALKASAV</sequence>
<dbReference type="Gene3D" id="3.40.50.360">
    <property type="match status" value="1"/>
</dbReference>
<dbReference type="RefSeq" id="WP_111144967.1">
    <property type="nucleotide sequence ID" value="NZ_QKRB01000010.1"/>
</dbReference>
<dbReference type="SUPFAM" id="SSF52218">
    <property type="entry name" value="Flavoproteins"/>
    <property type="match status" value="1"/>
</dbReference>
<dbReference type="InterPro" id="IPR005025">
    <property type="entry name" value="FMN_Rdtase-like_dom"/>
</dbReference>
<protein>
    <submittedName>
        <fullName evidence="3">NADPH-dependent FMN reductase</fullName>
    </submittedName>
</protein>
<dbReference type="OrthoDB" id="9790975at2"/>
<dbReference type="GO" id="GO:0005829">
    <property type="term" value="C:cytosol"/>
    <property type="evidence" value="ECO:0007669"/>
    <property type="project" value="TreeGrafter"/>
</dbReference>
<feature type="domain" description="NADPH-dependent FMN reductase-like" evidence="2">
    <location>
        <begin position="1"/>
        <end position="141"/>
    </location>
</feature>
<reference evidence="3 4" key="1">
    <citation type="submission" date="2018-06" db="EMBL/GenBank/DDBJ databases">
        <title>Paenibacillus imtechensis sp. nov.</title>
        <authorList>
            <person name="Pinnaka A.K."/>
            <person name="Singh H."/>
            <person name="Kaur M."/>
        </authorList>
    </citation>
    <scope>NUCLEOTIDE SEQUENCE [LARGE SCALE GENOMIC DNA]</scope>
    <source>
        <strain evidence="3 4">SMB1</strain>
    </source>
</reference>
<dbReference type="PANTHER" id="PTHR30543:SF21">
    <property type="entry name" value="NAD(P)H-DEPENDENT FMN REDUCTASE LOT6"/>
    <property type="match status" value="1"/>
</dbReference>
<organism evidence="3 4">
    <name type="scientific">Paenibacillus sambharensis</name>
    <dbReference type="NCBI Taxonomy" id="1803190"/>
    <lineage>
        <taxon>Bacteria</taxon>
        <taxon>Bacillati</taxon>
        <taxon>Bacillota</taxon>
        <taxon>Bacilli</taxon>
        <taxon>Bacillales</taxon>
        <taxon>Paenibacillaceae</taxon>
        <taxon>Paenibacillus</taxon>
    </lineage>
</organism>
<keyword evidence="4" id="KW-1185">Reference proteome</keyword>